<dbReference type="SUPFAM" id="SSF51556">
    <property type="entry name" value="Metallo-dependent hydrolases"/>
    <property type="match status" value="1"/>
</dbReference>
<evidence type="ECO:0000259" key="2">
    <source>
        <dbReference type="Pfam" id="PF04909"/>
    </source>
</evidence>
<gene>
    <name evidence="3" type="ORF">A3F84_16135</name>
</gene>
<sequence length="297" mass="33922">MLIDIHTHTCRMRPLTKALGRHFVEPAALIEMMDARGIDRAILLPIVSPEHQTHYLTPEEVMEVCEQYPDRLVPFCCLDPRMVGHAPESDFRPILRFYKEAGFKGFGEHIASLPFDHPMQLNLFRQVEEVGLPLTFHIAPRQGGFYGCVDDLGLPRLEKMLKACPNLRVLGHSQPFWAEIGADVTDETRNGYPKGKVRPGRTVELMRRYPNLYGDLSAGSGFNAISRDPEFGYAFLEEFQDRLLFGTDICWPGQETPIVAYFERLRNERLISPEACEKVAWRNADRLLGLGIQERKP</sequence>
<dbReference type="InterPro" id="IPR032465">
    <property type="entry name" value="ACMSD"/>
</dbReference>
<proteinExistence type="predicted"/>
<comment type="caution">
    <text evidence="3">The sequence shown here is derived from an EMBL/GenBank/DDBJ whole genome shotgun (WGS) entry which is preliminary data.</text>
</comment>
<name>A0A1F6CKG0_HANXR</name>
<dbReference type="AlphaFoldDB" id="A0A1F6CKG0"/>
<organism evidence="3 4">
    <name type="scientific">Handelsmanbacteria sp. (strain RIFCSPLOWO2_12_FULL_64_10)</name>
    <dbReference type="NCBI Taxonomy" id="1817868"/>
    <lineage>
        <taxon>Bacteria</taxon>
        <taxon>Candidatus Handelsmaniibacteriota</taxon>
    </lineage>
</organism>
<evidence type="ECO:0000313" key="4">
    <source>
        <dbReference type="Proteomes" id="UP000178606"/>
    </source>
</evidence>
<evidence type="ECO:0000256" key="1">
    <source>
        <dbReference type="ARBA" id="ARBA00023239"/>
    </source>
</evidence>
<dbReference type="EMBL" id="MFKF01000227">
    <property type="protein sequence ID" value="OGG49719.1"/>
    <property type="molecule type" value="Genomic_DNA"/>
</dbReference>
<dbReference type="InterPro" id="IPR032466">
    <property type="entry name" value="Metal_Hydrolase"/>
</dbReference>
<dbReference type="GO" id="GO:0019748">
    <property type="term" value="P:secondary metabolic process"/>
    <property type="evidence" value="ECO:0007669"/>
    <property type="project" value="TreeGrafter"/>
</dbReference>
<dbReference type="GO" id="GO:0016787">
    <property type="term" value="F:hydrolase activity"/>
    <property type="evidence" value="ECO:0007669"/>
    <property type="project" value="InterPro"/>
</dbReference>
<dbReference type="GO" id="GO:0005737">
    <property type="term" value="C:cytoplasm"/>
    <property type="evidence" value="ECO:0007669"/>
    <property type="project" value="TreeGrafter"/>
</dbReference>
<dbReference type="PANTHER" id="PTHR21240:SF28">
    <property type="entry name" value="ISO-OROTATE DECARBOXYLASE (EUROFUNG)"/>
    <property type="match status" value="1"/>
</dbReference>
<reference evidence="3 4" key="1">
    <citation type="journal article" date="2016" name="Nat. Commun.">
        <title>Thousands of microbial genomes shed light on interconnected biogeochemical processes in an aquifer system.</title>
        <authorList>
            <person name="Anantharaman K."/>
            <person name="Brown C.T."/>
            <person name="Hug L.A."/>
            <person name="Sharon I."/>
            <person name="Castelle C.J."/>
            <person name="Probst A.J."/>
            <person name="Thomas B.C."/>
            <person name="Singh A."/>
            <person name="Wilkins M.J."/>
            <person name="Karaoz U."/>
            <person name="Brodie E.L."/>
            <person name="Williams K.H."/>
            <person name="Hubbard S.S."/>
            <person name="Banfield J.F."/>
        </authorList>
    </citation>
    <scope>NUCLEOTIDE SEQUENCE [LARGE SCALE GENOMIC DNA]</scope>
    <source>
        <strain evidence="4">RIFCSPLOWO2_12_FULL_64_10</strain>
    </source>
</reference>
<protein>
    <recommendedName>
        <fullName evidence="2">Amidohydrolase-related domain-containing protein</fullName>
    </recommendedName>
</protein>
<keyword evidence="1" id="KW-0456">Lyase</keyword>
<evidence type="ECO:0000313" key="3">
    <source>
        <dbReference type="EMBL" id="OGG49719.1"/>
    </source>
</evidence>
<feature type="domain" description="Amidohydrolase-related" evidence="2">
    <location>
        <begin position="48"/>
        <end position="290"/>
    </location>
</feature>
<dbReference type="Proteomes" id="UP000178606">
    <property type="component" value="Unassembled WGS sequence"/>
</dbReference>
<accession>A0A1F6CKG0</accession>
<dbReference type="PANTHER" id="PTHR21240">
    <property type="entry name" value="2-AMINO-3-CARBOXYLMUCONATE-6-SEMIALDEHYDE DECARBOXYLASE"/>
    <property type="match status" value="1"/>
</dbReference>
<dbReference type="InterPro" id="IPR006680">
    <property type="entry name" value="Amidohydro-rel"/>
</dbReference>
<dbReference type="GO" id="GO:0016831">
    <property type="term" value="F:carboxy-lyase activity"/>
    <property type="evidence" value="ECO:0007669"/>
    <property type="project" value="InterPro"/>
</dbReference>
<dbReference type="Gene3D" id="3.20.20.140">
    <property type="entry name" value="Metal-dependent hydrolases"/>
    <property type="match status" value="1"/>
</dbReference>
<dbReference type="Pfam" id="PF04909">
    <property type="entry name" value="Amidohydro_2"/>
    <property type="match status" value="1"/>
</dbReference>